<evidence type="ECO:0000259" key="2">
    <source>
        <dbReference type="Pfam" id="PF02120"/>
    </source>
</evidence>
<reference evidence="3 4" key="1">
    <citation type="submission" date="2019-03" db="EMBL/GenBank/DDBJ databases">
        <authorList>
            <person name="Zhang S."/>
        </authorList>
    </citation>
    <scope>NUCLEOTIDE SEQUENCE [LARGE SCALE GENOMIC DNA]</scope>
    <source>
        <strain evidence="3 4">S4J41</strain>
    </source>
</reference>
<evidence type="ECO:0000256" key="1">
    <source>
        <dbReference type="SAM" id="MobiDB-lite"/>
    </source>
</evidence>
<dbReference type="AlphaFoldDB" id="A0A4V2Z842"/>
<comment type="caution">
    <text evidence="3">The sequence shown here is derived from an EMBL/GenBank/DDBJ whole genome shotgun (WGS) entry which is preliminary data.</text>
</comment>
<keyword evidence="3" id="KW-0969">Cilium</keyword>
<organism evidence="3 4">
    <name type="scientific">Antarcticimicrobium sediminis</name>
    <dbReference type="NCBI Taxonomy" id="2546227"/>
    <lineage>
        <taxon>Bacteria</taxon>
        <taxon>Pseudomonadati</taxon>
        <taxon>Pseudomonadota</taxon>
        <taxon>Alphaproteobacteria</taxon>
        <taxon>Rhodobacterales</taxon>
        <taxon>Paracoccaceae</taxon>
        <taxon>Antarcticimicrobium</taxon>
    </lineage>
</organism>
<protein>
    <submittedName>
        <fullName evidence="3">Flagellar hook-length control protein FliK</fullName>
    </submittedName>
</protein>
<dbReference type="Gene3D" id="3.30.750.140">
    <property type="match status" value="1"/>
</dbReference>
<feature type="domain" description="Flagellar hook-length control protein-like C-terminal" evidence="2">
    <location>
        <begin position="377"/>
        <end position="434"/>
    </location>
</feature>
<keyword evidence="4" id="KW-1185">Reference proteome</keyword>
<dbReference type="RefSeq" id="WP_132828169.1">
    <property type="nucleotide sequence ID" value="NZ_SMFP01000004.1"/>
</dbReference>
<dbReference type="Pfam" id="PF02120">
    <property type="entry name" value="Flg_hook"/>
    <property type="match status" value="1"/>
</dbReference>
<dbReference type="OrthoDB" id="7828543at2"/>
<feature type="region of interest" description="Disordered" evidence="1">
    <location>
        <begin position="335"/>
        <end position="360"/>
    </location>
</feature>
<keyword evidence="3" id="KW-0282">Flagellum</keyword>
<dbReference type="InterPro" id="IPR038610">
    <property type="entry name" value="FliK-like_C_sf"/>
</dbReference>
<evidence type="ECO:0000313" key="3">
    <source>
        <dbReference type="EMBL" id="TDE38876.1"/>
    </source>
</evidence>
<dbReference type="EMBL" id="SMFP01000004">
    <property type="protein sequence ID" value="TDE38876.1"/>
    <property type="molecule type" value="Genomic_DNA"/>
</dbReference>
<gene>
    <name evidence="3" type="ORF">E1B25_07585</name>
</gene>
<accession>A0A4V2Z842</accession>
<dbReference type="Proteomes" id="UP000294662">
    <property type="component" value="Unassembled WGS sequence"/>
</dbReference>
<evidence type="ECO:0000313" key="4">
    <source>
        <dbReference type="Proteomes" id="UP000294662"/>
    </source>
</evidence>
<name>A0A4V2Z842_9RHOB</name>
<dbReference type="InterPro" id="IPR021136">
    <property type="entry name" value="Flagellar_hook_control-like_C"/>
</dbReference>
<sequence length="491" mass="47980">MSDAISLLSVPSGAKPSGSTAWSAAATGFEALFQLDGASAGEPDTEAANGSGTDALKTTDALKKMYGFLAGLGKKATYLEPESDAPAATLEAVAGLASDLAEALGSFERETGVGLLPLLEAGTLDGDLSVSSTEGDVAATLADPQAAVQALLSVISTVTGAVRRVSDLAAAQQSEGGFAPGRRAVSPDMSGVIAAAAPSAAAAAGAAVSATAGLGAKGATGRVGGIASTSLDPGAVVSIAPATVSVGAEVAATSDTEVPGLPVFFAPIQGGRSGDGNAPATQALLARVMAAAAEVSQTAGVGPLAAALAEAGGGVLRPSPVEPLITPEDIARAMARGGHPAGDSATTTTQGRSESGAEPSRFAAALAAQVRSAEVGDGHTRIALSPRGLGSIEVDVSTGEDGALKIVVRAENPAVLNSLRDERDLLAQALGGMDTGSLDLQSFADRDGQEPQGNRPPVLSARPGEDAAEGGADPGLVQTAEIGEGRLDIVT</sequence>
<feature type="compositionally biased region" description="Polar residues" evidence="1">
    <location>
        <begin position="344"/>
        <end position="353"/>
    </location>
</feature>
<keyword evidence="3" id="KW-0966">Cell projection</keyword>
<proteinExistence type="predicted"/>
<feature type="region of interest" description="Disordered" evidence="1">
    <location>
        <begin position="437"/>
        <end position="491"/>
    </location>
</feature>